<dbReference type="SUPFAM" id="SSF51905">
    <property type="entry name" value="FAD/NAD(P)-binding domain"/>
    <property type="match status" value="1"/>
</dbReference>
<dbReference type="Proteomes" id="UP000019225">
    <property type="component" value="Chromosome"/>
</dbReference>
<evidence type="ECO:0000313" key="5">
    <source>
        <dbReference type="EMBL" id="AHH96252.1"/>
    </source>
</evidence>
<dbReference type="RefSeq" id="WP_025356395.1">
    <property type="nucleotide sequence ID" value="NZ_CP007155.1"/>
</dbReference>
<dbReference type="Gene3D" id="1.10.405.10">
    <property type="entry name" value="Guanine Nucleotide Dissociation Inhibitor, domain 1"/>
    <property type="match status" value="1"/>
</dbReference>
<dbReference type="InterPro" id="IPR006311">
    <property type="entry name" value="TAT_signal"/>
</dbReference>
<organism evidence="5 6">
    <name type="scientific">Kutzneria albida DSM 43870</name>
    <dbReference type="NCBI Taxonomy" id="1449976"/>
    <lineage>
        <taxon>Bacteria</taxon>
        <taxon>Bacillati</taxon>
        <taxon>Actinomycetota</taxon>
        <taxon>Actinomycetes</taxon>
        <taxon>Pseudonocardiales</taxon>
        <taxon>Pseudonocardiaceae</taxon>
        <taxon>Kutzneria</taxon>
    </lineage>
</organism>
<dbReference type="Gene3D" id="3.90.660.10">
    <property type="match status" value="1"/>
</dbReference>
<feature type="domain" description="Amine oxidase" evidence="4">
    <location>
        <begin position="82"/>
        <end position="538"/>
    </location>
</feature>
<sequence length="541" mass="58091">MPGSSAFHQLRRLAADHRAAERLGMPVTEFRETRRAGALSRRELLRLGAAAGGGLLLASSAPAAAAPLRDSAPRVAVIGAGISGLSTALTLRDAGLPCTVYEAGDRVGGRMYSERRYWAGGQTSEYGGELIDSEHKSIRALCERFGLPLVDVAAARPAGSRDVLHFGGAYYGQDQLVADFGPVYRAVRADLRAAGEMPTWRGATAAGVELSTMSVAEWIETRVPGGRNSVIGRFIDDAYDVEYGAETVDQTAVNLVYLLSGQDDLNDPSVWGQSDERFHIAGGNQRLPEVIAGSLPPGTVELGWRLTALAANPDGTQTLTFSCDGRTRTVRADHTVLTVPLAVLKRLDLGRAGFDPRMRGAIAAMRMGYCTKLNVQLRSRVYEGRGPWPGVASGRAFSDLGFQQTWDATWGQPGQQGILIQYGGGNGAWRFQPAGPFLRAEDRTVRQAAEQVLDNVDLALPGVRRAWTGRATLSAWHLDPNTLGAYSCYPIGYCHRYAGYEGTRQGNVHLAGEHTSFESQGFMNGGVESGQRAAREIIGSV</sequence>
<dbReference type="PANTHER" id="PTHR10742">
    <property type="entry name" value="FLAVIN MONOAMINE OXIDASE"/>
    <property type="match status" value="1"/>
</dbReference>
<evidence type="ECO:0000259" key="4">
    <source>
        <dbReference type="Pfam" id="PF01593"/>
    </source>
</evidence>
<dbReference type="Gene3D" id="3.50.50.60">
    <property type="entry name" value="FAD/NAD(P)-binding domain"/>
    <property type="match status" value="1"/>
</dbReference>
<dbReference type="AlphaFoldDB" id="W5W5T1"/>
<dbReference type="GO" id="GO:0001716">
    <property type="term" value="F:L-amino-acid oxidase activity"/>
    <property type="evidence" value="ECO:0007669"/>
    <property type="project" value="TreeGrafter"/>
</dbReference>
<dbReference type="PATRIC" id="fig|1449976.3.peg.2897"/>
<dbReference type="HOGENOM" id="CLU_004498_8_4_11"/>
<dbReference type="SUPFAM" id="SSF54373">
    <property type="entry name" value="FAD-linked reductases, C-terminal domain"/>
    <property type="match status" value="1"/>
</dbReference>
<name>W5W5T1_9PSEU</name>
<reference evidence="5 6" key="1">
    <citation type="journal article" date="2014" name="BMC Genomics">
        <title>Complete genome sequence of producer of the glycopeptide antibiotic Aculeximycin Kutzneria albida DSM 43870T, a representative of minor genus of Pseudonocardiaceae.</title>
        <authorList>
            <person name="Rebets Y."/>
            <person name="Tokovenko B."/>
            <person name="Lushchyk I."/>
            <person name="Ruckert C."/>
            <person name="Zaburannyi N."/>
            <person name="Bechthold A."/>
            <person name="Kalinowski J."/>
            <person name="Luzhetskyy A."/>
        </authorList>
    </citation>
    <scope>NUCLEOTIDE SEQUENCE [LARGE SCALE GENOMIC DNA]</scope>
    <source>
        <strain evidence="5">DSM 43870</strain>
    </source>
</reference>
<dbReference type="eggNOG" id="COG1231">
    <property type="taxonomic scope" value="Bacteria"/>
</dbReference>
<feature type="binding site" evidence="3">
    <location>
        <position position="83"/>
    </location>
    <ligand>
        <name>FAD</name>
        <dbReference type="ChEBI" id="CHEBI:57692"/>
    </ligand>
</feature>
<dbReference type="PRINTS" id="PR00757">
    <property type="entry name" value="AMINEOXDASEF"/>
</dbReference>
<feature type="binding site" evidence="3">
    <location>
        <begin position="102"/>
        <end position="103"/>
    </location>
    <ligand>
        <name>FAD</name>
        <dbReference type="ChEBI" id="CHEBI:57692"/>
    </ligand>
</feature>
<evidence type="ECO:0000256" key="1">
    <source>
        <dbReference type="ARBA" id="ARBA00001974"/>
    </source>
</evidence>
<dbReference type="PANTHER" id="PTHR10742:SF342">
    <property type="entry name" value="AMINE OXIDASE"/>
    <property type="match status" value="1"/>
</dbReference>
<evidence type="ECO:0000313" key="6">
    <source>
        <dbReference type="Proteomes" id="UP000019225"/>
    </source>
</evidence>
<dbReference type="InterPro" id="IPR002937">
    <property type="entry name" value="Amino_oxidase"/>
</dbReference>
<protein>
    <recommendedName>
        <fullName evidence="4">Amine oxidase domain-containing protein</fullName>
    </recommendedName>
</protein>
<keyword evidence="2" id="KW-0560">Oxidoreductase</keyword>
<dbReference type="Pfam" id="PF01593">
    <property type="entry name" value="Amino_oxidase"/>
    <property type="match status" value="1"/>
</dbReference>
<dbReference type="GO" id="GO:0009063">
    <property type="term" value="P:amino acid catabolic process"/>
    <property type="evidence" value="ECO:0007669"/>
    <property type="project" value="TreeGrafter"/>
</dbReference>
<dbReference type="InterPro" id="IPR036188">
    <property type="entry name" value="FAD/NAD-bd_sf"/>
</dbReference>
<gene>
    <name evidence="5" type="ORF">KALB_2884</name>
</gene>
<dbReference type="InterPro" id="IPR050281">
    <property type="entry name" value="Flavin_monoamine_oxidase"/>
</dbReference>
<dbReference type="InterPro" id="IPR001613">
    <property type="entry name" value="Flavin_amine_oxidase"/>
</dbReference>
<comment type="cofactor">
    <cofactor evidence="1">
        <name>FAD</name>
        <dbReference type="ChEBI" id="CHEBI:57692"/>
    </cofactor>
</comment>
<dbReference type="PROSITE" id="PS51318">
    <property type="entry name" value="TAT"/>
    <property type="match status" value="1"/>
</dbReference>
<dbReference type="STRING" id="1449976.KALB_2884"/>
<evidence type="ECO:0000256" key="2">
    <source>
        <dbReference type="ARBA" id="ARBA00023002"/>
    </source>
</evidence>
<dbReference type="EMBL" id="CP007155">
    <property type="protein sequence ID" value="AHH96252.1"/>
    <property type="molecule type" value="Genomic_DNA"/>
</dbReference>
<keyword evidence="6" id="KW-1185">Reference proteome</keyword>
<dbReference type="KEGG" id="kal:KALB_2884"/>
<evidence type="ECO:0000256" key="3">
    <source>
        <dbReference type="PIRSR" id="PIRSR601613-1"/>
    </source>
</evidence>
<feature type="binding site" evidence="3">
    <location>
        <position position="422"/>
    </location>
    <ligand>
        <name>substrate</name>
    </ligand>
</feature>
<proteinExistence type="predicted"/>
<accession>W5W5T1</accession>